<feature type="compositionally biased region" description="Polar residues" evidence="1">
    <location>
        <begin position="1"/>
        <end position="26"/>
    </location>
</feature>
<keyword evidence="3" id="KW-1185">Reference proteome</keyword>
<gene>
    <name evidence="2" type="ORF">TNCT_356951</name>
</gene>
<accession>A0A8X6JZK5</accession>
<organism evidence="2 3">
    <name type="scientific">Trichonephila clavata</name>
    <name type="common">Joro spider</name>
    <name type="synonym">Nephila clavata</name>
    <dbReference type="NCBI Taxonomy" id="2740835"/>
    <lineage>
        <taxon>Eukaryota</taxon>
        <taxon>Metazoa</taxon>
        <taxon>Ecdysozoa</taxon>
        <taxon>Arthropoda</taxon>
        <taxon>Chelicerata</taxon>
        <taxon>Arachnida</taxon>
        <taxon>Araneae</taxon>
        <taxon>Araneomorphae</taxon>
        <taxon>Entelegynae</taxon>
        <taxon>Araneoidea</taxon>
        <taxon>Nephilidae</taxon>
        <taxon>Trichonephila</taxon>
    </lineage>
</organism>
<sequence length="124" mass="14322">MSQVKNSFPSKSTRFRNSPTQPNHKINTPFPNPSRGERPREERKIRIYLNRSNNGCASEALIYLWRFHTYKAKRSTHDWEVVNLPLGELNSSLIRHREMSTCGGTYAVTMTTGIFKRYLTAATC</sequence>
<evidence type="ECO:0000313" key="3">
    <source>
        <dbReference type="Proteomes" id="UP000887116"/>
    </source>
</evidence>
<dbReference type="AlphaFoldDB" id="A0A8X6JZK5"/>
<evidence type="ECO:0000256" key="1">
    <source>
        <dbReference type="SAM" id="MobiDB-lite"/>
    </source>
</evidence>
<evidence type="ECO:0000313" key="2">
    <source>
        <dbReference type="EMBL" id="GFR23991.1"/>
    </source>
</evidence>
<dbReference type="EMBL" id="BMAO01028365">
    <property type="protein sequence ID" value="GFR23991.1"/>
    <property type="molecule type" value="Genomic_DNA"/>
</dbReference>
<feature type="region of interest" description="Disordered" evidence="1">
    <location>
        <begin position="1"/>
        <end position="40"/>
    </location>
</feature>
<proteinExistence type="predicted"/>
<comment type="caution">
    <text evidence="2">The sequence shown here is derived from an EMBL/GenBank/DDBJ whole genome shotgun (WGS) entry which is preliminary data.</text>
</comment>
<reference evidence="2" key="1">
    <citation type="submission" date="2020-07" db="EMBL/GenBank/DDBJ databases">
        <title>Multicomponent nature underlies the extraordinary mechanical properties of spider dragline silk.</title>
        <authorList>
            <person name="Kono N."/>
            <person name="Nakamura H."/>
            <person name="Mori M."/>
            <person name="Yoshida Y."/>
            <person name="Ohtoshi R."/>
            <person name="Malay A.D."/>
            <person name="Moran D.A.P."/>
            <person name="Tomita M."/>
            <person name="Numata K."/>
            <person name="Arakawa K."/>
        </authorList>
    </citation>
    <scope>NUCLEOTIDE SEQUENCE</scope>
</reference>
<protein>
    <submittedName>
        <fullName evidence="2">Uncharacterized protein</fullName>
    </submittedName>
</protein>
<name>A0A8X6JZK5_TRICU</name>
<dbReference type="Proteomes" id="UP000887116">
    <property type="component" value="Unassembled WGS sequence"/>
</dbReference>